<name>H5U5B3_9ACTN</name>
<dbReference type="PANTHER" id="PTHR31650:SF1">
    <property type="entry name" value="WAX ESTER SYNTHASE_DIACYLGLYCEROL ACYLTRANSFERASE 4-RELATED"/>
    <property type="match status" value="1"/>
</dbReference>
<evidence type="ECO:0000313" key="15">
    <source>
        <dbReference type="Proteomes" id="UP000005845"/>
    </source>
</evidence>
<feature type="domain" description="O-acyltransferase WSD1-like N-terminal" evidence="12">
    <location>
        <begin position="5"/>
        <end position="290"/>
    </location>
</feature>
<dbReference type="InterPro" id="IPR045034">
    <property type="entry name" value="O-acyltransferase_WSD1-like"/>
</dbReference>
<evidence type="ECO:0000256" key="2">
    <source>
        <dbReference type="ARBA" id="ARBA00005189"/>
    </source>
</evidence>
<dbReference type="GO" id="GO:0005886">
    <property type="term" value="C:plasma membrane"/>
    <property type="evidence" value="ECO:0007669"/>
    <property type="project" value="TreeGrafter"/>
</dbReference>
<keyword evidence="5 11" id="KW-0444">Lipid biosynthesis</keyword>
<evidence type="ECO:0000256" key="6">
    <source>
        <dbReference type="ARBA" id="ARBA00022679"/>
    </source>
</evidence>
<dbReference type="GO" id="GO:0019432">
    <property type="term" value="P:triglyceride biosynthetic process"/>
    <property type="evidence" value="ECO:0007669"/>
    <property type="project" value="UniProtKB-UniPathway"/>
</dbReference>
<dbReference type="GO" id="GO:0051701">
    <property type="term" value="P:biological process involved in interaction with host"/>
    <property type="evidence" value="ECO:0007669"/>
    <property type="project" value="TreeGrafter"/>
</dbReference>
<dbReference type="EC" id="2.3.1.20" evidence="4 11"/>
<dbReference type="GO" id="GO:0001666">
    <property type="term" value="P:response to hypoxia"/>
    <property type="evidence" value="ECO:0007669"/>
    <property type="project" value="TreeGrafter"/>
</dbReference>
<dbReference type="Pfam" id="PF03007">
    <property type="entry name" value="WS_DGAT_cat"/>
    <property type="match status" value="1"/>
</dbReference>
<keyword evidence="6 11" id="KW-0808">Transferase</keyword>
<evidence type="ECO:0000256" key="4">
    <source>
        <dbReference type="ARBA" id="ARBA00013244"/>
    </source>
</evidence>
<dbReference type="InterPro" id="IPR009721">
    <property type="entry name" value="O-acyltransferase_WSD1_C"/>
</dbReference>
<keyword evidence="8 11" id="KW-0443">Lipid metabolism</keyword>
<dbReference type="InterPro" id="IPR014292">
    <property type="entry name" value="Acyl_transf_WS/DGAT"/>
</dbReference>
<dbReference type="AlphaFoldDB" id="H5U5B3"/>
<evidence type="ECO:0000259" key="12">
    <source>
        <dbReference type="Pfam" id="PF03007"/>
    </source>
</evidence>
<evidence type="ECO:0000259" key="13">
    <source>
        <dbReference type="Pfam" id="PF06974"/>
    </source>
</evidence>
<evidence type="ECO:0000256" key="8">
    <source>
        <dbReference type="ARBA" id="ARBA00023098"/>
    </source>
</evidence>
<comment type="caution">
    <text evidence="14">The sequence shown here is derived from an EMBL/GenBank/DDBJ whole genome shotgun (WGS) entry which is preliminary data.</text>
</comment>
<dbReference type="GO" id="GO:0071731">
    <property type="term" value="P:response to nitric oxide"/>
    <property type="evidence" value="ECO:0007669"/>
    <property type="project" value="TreeGrafter"/>
</dbReference>
<keyword evidence="9 11" id="KW-0012">Acyltransferase</keyword>
<keyword evidence="7 11" id="KW-0319">Glycerol metabolism</keyword>
<dbReference type="RefSeq" id="WP_005208010.1">
    <property type="nucleotide sequence ID" value="NZ_BAFC01000115.1"/>
</dbReference>
<evidence type="ECO:0000256" key="11">
    <source>
        <dbReference type="RuleBase" id="RU361241"/>
    </source>
</evidence>
<feature type="domain" description="O-acyltransferase WSD1 C-terminal" evidence="13">
    <location>
        <begin position="349"/>
        <end position="486"/>
    </location>
</feature>
<evidence type="ECO:0000256" key="3">
    <source>
        <dbReference type="ARBA" id="ARBA00009587"/>
    </source>
</evidence>
<comment type="catalytic activity">
    <reaction evidence="10 11">
        <text>an acyl-CoA + a 1,2-diacyl-sn-glycerol = a triacyl-sn-glycerol + CoA</text>
        <dbReference type="Rhea" id="RHEA:10868"/>
        <dbReference type="ChEBI" id="CHEBI:17815"/>
        <dbReference type="ChEBI" id="CHEBI:57287"/>
        <dbReference type="ChEBI" id="CHEBI:58342"/>
        <dbReference type="ChEBI" id="CHEBI:64615"/>
        <dbReference type="EC" id="2.3.1.20"/>
    </reaction>
</comment>
<organism evidence="14 15">
    <name type="scientific">Gordonia sputi NBRC 100414</name>
    <dbReference type="NCBI Taxonomy" id="1089453"/>
    <lineage>
        <taxon>Bacteria</taxon>
        <taxon>Bacillati</taxon>
        <taxon>Actinomycetota</taxon>
        <taxon>Actinomycetes</taxon>
        <taxon>Mycobacteriales</taxon>
        <taxon>Gordoniaceae</taxon>
        <taxon>Gordonia</taxon>
    </lineage>
</organism>
<accession>H5U5B3</accession>
<gene>
    <name evidence="14" type="ORF">GOSPT_117_00440</name>
</gene>
<dbReference type="GO" id="GO:0006071">
    <property type="term" value="P:glycerol metabolic process"/>
    <property type="evidence" value="ECO:0007669"/>
    <property type="project" value="UniProtKB-KW"/>
</dbReference>
<evidence type="ECO:0000256" key="9">
    <source>
        <dbReference type="ARBA" id="ARBA00023315"/>
    </source>
</evidence>
<dbReference type="UniPathway" id="UPA00282"/>
<dbReference type="eggNOG" id="COG1020">
    <property type="taxonomic scope" value="Bacteria"/>
</dbReference>
<protein>
    <recommendedName>
        <fullName evidence="4 11">Diacylglycerol O-acyltransferase</fullName>
        <ecNumber evidence="4 11">2.3.1.20</ecNumber>
    </recommendedName>
</protein>
<proteinExistence type="inferred from homology"/>
<dbReference type="SUPFAM" id="SSF52777">
    <property type="entry name" value="CoA-dependent acyltransferases"/>
    <property type="match status" value="1"/>
</dbReference>
<dbReference type="Proteomes" id="UP000005845">
    <property type="component" value="Unassembled WGS sequence"/>
</dbReference>
<dbReference type="Pfam" id="PF06974">
    <property type="entry name" value="WS_DGAT_C"/>
    <property type="match status" value="1"/>
</dbReference>
<dbReference type="NCBIfam" id="TIGR02946">
    <property type="entry name" value="acyl_WS_DGAT"/>
    <property type="match status" value="1"/>
</dbReference>
<evidence type="ECO:0000256" key="5">
    <source>
        <dbReference type="ARBA" id="ARBA00022516"/>
    </source>
</evidence>
<dbReference type="InterPro" id="IPR004255">
    <property type="entry name" value="O-acyltransferase_WSD1_N"/>
</dbReference>
<comment type="pathway">
    <text evidence="2">Lipid metabolism.</text>
</comment>
<evidence type="ECO:0000256" key="7">
    <source>
        <dbReference type="ARBA" id="ARBA00022798"/>
    </source>
</evidence>
<sequence length="490" mass="52680">MANRLSPREAISYFLDGAGVTNHLGAVIVFPGTNGKKRSAAKDLATSRTRGKKSEPPVLDYPALVRLVENRLQLVPRYRKVVLEVTLGLARPVWADDPDFDINFHIRRSGLPSPGTMADLEDLVSRVMSRPLDRSRPLWEMYLIEGLEDGGFAILTKSHRCLIDGGGAEMSELICDDEPDVAALPVDVWMPGPPPGSASLAVSALAEALARPGELIDSVIGGNGLLGEAKSVVVGTVRRAGRLVQQLTDSAPSSLLNAPGSSTRTFVSASVPRRDVAKIAERNECTVNDVELAIITGAMRHWLLSIDAEGRFGDTVRAVLPLGARQSGVLAHEESPETWIVTDEPRFVTDLPVGESNPLVRLAQVAGLANRYAQSSRRVSPSTQPLLSELGVIPFAELSSRAFRSLDRRGYNVPVAMNTVPIPPQYVSGHKVSNLFVVPGLVAGRALSVGVCEYAGSIEFGFTADRGVIDDPSLIGDYVRESYEELADAH</sequence>
<evidence type="ECO:0000256" key="1">
    <source>
        <dbReference type="ARBA" id="ARBA00004771"/>
    </source>
</evidence>
<dbReference type="EMBL" id="BAFC01000115">
    <property type="protein sequence ID" value="GAB40921.1"/>
    <property type="molecule type" value="Genomic_DNA"/>
</dbReference>
<comment type="pathway">
    <text evidence="1 11">Glycerolipid metabolism; triacylglycerol biosynthesis.</text>
</comment>
<comment type="similarity">
    <text evidence="3 11">Belongs to the long-chain O-acyltransferase family.</text>
</comment>
<dbReference type="GO" id="GO:0004144">
    <property type="term" value="F:diacylglycerol O-acyltransferase activity"/>
    <property type="evidence" value="ECO:0007669"/>
    <property type="project" value="UniProtKB-EC"/>
</dbReference>
<keyword evidence="15" id="KW-1185">Reference proteome</keyword>
<evidence type="ECO:0000256" key="10">
    <source>
        <dbReference type="ARBA" id="ARBA00048109"/>
    </source>
</evidence>
<reference evidence="14 15" key="1">
    <citation type="submission" date="2012-02" db="EMBL/GenBank/DDBJ databases">
        <title>Whole genome shotgun sequence of Gordonia sputi NBRC 100414.</title>
        <authorList>
            <person name="Yoshida I."/>
            <person name="Hosoyama A."/>
            <person name="Tsuchikane K."/>
            <person name="Katsumata H."/>
            <person name="Yamazaki S."/>
            <person name="Fujita N."/>
        </authorList>
    </citation>
    <scope>NUCLEOTIDE SEQUENCE [LARGE SCALE GENOMIC DNA]</scope>
    <source>
        <strain evidence="14 15">NBRC 100414</strain>
    </source>
</reference>
<dbReference type="PANTHER" id="PTHR31650">
    <property type="entry name" value="O-ACYLTRANSFERASE (WSD1-LIKE) FAMILY PROTEIN"/>
    <property type="match status" value="1"/>
</dbReference>
<evidence type="ECO:0000313" key="14">
    <source>
        <dbReference type="EMBL" id="GAB40921.1"/>
    </source>
</evidence>